<dbReference type="InParanoid" id="Q2FTY9"/>
<feature type="domain" description="AAA-ATPase-like" evidence="1">
    <location>
        <begin position="32"/>
        <end position="127"/>
    </location>
</feature>
<sequence>MYHRVLWFIDIYYQKIDIEFRNRGSQVKRPIPYGIMNYAELVRDNAYFVDKTRFIAKLEEIHNPVFLRPRRFGKSLFCSMLHYYYDRAQEKRFEELFGHTWIGKNPTARHNQFIVFKGDFSEIGVHQQITESGTKIGYSSVKRIVHMAREASMDHESG</sequence>
<proteinExistence type="predicted"/>
<keyword evidence="3" id="KW-1185">Reference proteome</keyword>
<dbReference type="AlphaFoldDB" id="Q2FTY9"/>
<dbReference type="EMBL" id="CP000254">
    <property type="protein sequence ID" value="ABD42418.1"/>
    <property type="molecule type" value="Genomic_DNA"/>
</dbReference>
<evidence type="ECO:0000313" key="3">
    <source>
        <dbReference type="Proteomes" id="UP000001941"/>
    </source>
</evidence>
<organism evidence="2 3">
    <name type="scientific">Methanospirillum hungatei JF-1 (strain ATCC 27890 / DSM 864 / NBRC 100397 / JF-1)</name>
    <dbReference type="NCBI Taxonomy" id="323259"/>
    <lineage>
        <taxon>Archaea</taxon>
        <taxon>Methanobacteriati</taxon>
        <taxon>Methanobacteriota</taxon>
        <taxon>Stenosarchaea group</taxon>
        <taxon>Methanomicrobia</taxon>
        <taxon>Methanomicrobiales</taxon>
        <taxon>Methanospirillaceae</taxon>
        <taxon>Methanospirillum</taxon>
    </lineage>
</organism>
<name>Q2FTY9_METHJ</name>
<protein>
    <recommendedName>
        <fullName evidence="1">AAA-ATPase-like domain-containing protein</fullName>
    </recommendedName>
</protein>
<dbReference type="KEGG" id="mhu:Mhun_2723"/>
<evidence type="ECO:0000259" key="1">
    <source>
        <dbReference type="Pfam" id="PF09820"/>
    </source>
</evidence>
<dbReference type="EnsemblBacteria" id="ABD42418">
    <property type="protein sequence ID" value="ABD42418"/>
    <property type="gene ID" value="Mhun_2723"/>
</dbReference>
<dbReference type="Proteomes" id="UP000001941">
    <property type="component" value="Chromosome"/>
</dbReference>
<gene>
    <name evidence="2" type="ordered locus">Mhun_2723</name>
</gene>
<dbReference type="PANTHER" id="PTHR34825">
    <property type="entry name" value="CONSERVED PROTEIN, WITH A WEAK D-GALACTARATE DEHYDRATASE/ALTRONATE HYDROLASE DOMAIN"/>
    <property type="match status" value="1"/>
</dbReference>
<dbReference type="InterPro" id="IPR018631">
    <property type="entry name" value="AAA-ATPase-like_dom"/>
</dbReference>
<accession>Q2FTY9</accession>
<dbReference type="PANTHER" id="PTHR34825:SF2">
    <property type="entry name" value="AAA-ATPASE-LIKE DOMAIN-CONTAINING PROTEIN"/>
    <property type="match status" value="1"/>
</dbReference>
<dbReference type="HOGENOM" id="CLU_1665512_0_0_2"/>
<reference evidence="3" key="1">
    <citation type="journal article" date="2016" name="Stand. Genomic Sci.">
        <title>Complete genome sequence of Methanospirillum hungatei type strain JF1.</title>
        <authorList>
            <person name="Gunsalus R.P."/>
            <person name="Cook L.E."/>
            <person name="Crable B."/>
            <person name="Rohlin L."/>
            <person name="McDonald E."/>
            <person name="Mouttaki H."/>
            <person name="Sieber J.R."/>
            <person name="Poweleit N."/>
            <person name="Zhou H."/>
            <person name="Lapidus A.L."/>
            <person name="Daligault H.E."/>
            <person name="Land M."/>
            <person name="Gilna P."/>
            <person name="Ivanova N."/>
            <person name="Kyrpides N."/>
            <person name="Culley D.E."/>
            <person name="McInerney M.J."/>
        </authorList>
    </citation>
    <scope>NUCLEOTIDE SEQUENCE [LARGE SCALE GENOMIC DNA]</scope>
    <source>
        <strain evidence="3">ATCC 27890 / DSM 864 / NBRC 100397 / JF-1</strain>
    </source>
</reference>
<dbReference type="Pfam" id="PF09820">
    <property type="entry name" value="AAA-ATPase_like"/>
    <property type="match status" value="1"/>
</dbReference>
<dbReference type="STRING" id="323259.Mhun_2723"/>
<evidence type="ECO:0000313" key="2">
    <source>
        <dbReference type="EMBL" id="ABD42418.1"/>
    </source>
</evidence>